<dbReference type="OrthoDB" id="1658at2759"/>
<keyword evidence="4 9" id="KW-0637">Prenyltransferase</keyword>
<keyword evidence="10" id="KW-0472">Membrane</keyword>
<evidence type="ECO:0000313" key="13">
    <source>
        <dbReference type="Proteomes" id="UP000274756"/>
    </source>
</evidence>
<dbReference type="GO" id="GO:0005968">
    <property type="term" value="C:Rab-protein geranylgeranyltransferase complex"/>
    <property type="evidence" value="ECO:0007669"/>
    <property type="project" value="TreeGrafter"/>
</dbReference>
<evidence type="ECO:0000256" key="3">
    <source>
        <dbReference type="ARBA" id="ARBA00014772"/>
    </source>
</evidence>
<dbReference type="AlphaFoldDB" id="A0A0N4UDL3"/>
<evidence type="ECO:0000256" key="4">
    <source>
        <dbReference type="ARBA" id="ARBA00022602"/>
    </source>
</evidence>
<dbReference type="GO" id="GO:0004663">
    <property type="term" value="F:Rab geranylgeranyltransferase activity"/>
    <property type="evidence" value="ECO:0007669"/>
    <property type="project" value="UniProtKB-UniRule"/>
</dbReference>
<keyword evidence="10" id="KW-1133">Transmembrane helix</keyword>
<comment type="function">
    <text evidence="9">Catalyzes the transfer of a geranyl-geranyl moiety from geranyl-geranyl pyrophosphate to cysteines occuring in specific C-terminal amino acid sequences.</text>
</comment>
<evidence type="ECO:0000313" key="11">
    <source>
        <dbReference type="EMBL" id="VDN59254.1"/>
    </source>
</evidence>
<dbReference type="Pfam" id="PF01239">
    <property type="entry name" value="PPTA"/>
    <property type="match status" value="3"/>
</dbReference>
<dbReference type="EMBL" id="UYYG01001178">
    <property type="protein sequence ID" value="VDN59254.1"/>
    <property type="molecule type" value="Genomic_DNA"/>
</dbReference>
<evidence type="ECO:0000256" key="7">
    <source>
        <dbReference type="ARBA" id="ARBA00031267"/>
    </source>
</evidence>
<dbReference type="Proteomes" id="UP000274756">
    <property type="component" value="Unassembled WGS sequence"/>
</dbReference>
<evidence type="ECO:0000256" key="1">
    <source>
        <dbReference type="ARBA" id="ARBA00006734"/>
    </source>
</evidence>
<dbReference type="SUPFAM" id="SSF48439">
    <property type="entry name" value="Protein prenylyltransferase"/>
    <property type="match status" value="1"/>
</dbReference>
<comment type="similarity">
    <text evidence="1 9">Belongs to the protein prenyltransferase subunit alpha family.</text>
</comment>
<sequence>MHSVAKVELTDEEKALKKKQLEEKRIKYRTFSGELNDEILKITRKILEKIPDISTMWNIRRETLEKFLKQSLDEIKKCDDLLSAELAFTEFCIMKDSKTYGIWYHRAWILEHMSQVDFANELALCEKLLQIDGRNFHCWDYRRKVAKMAAISKKDEYEFCNRMINANFSNYSAWHYRSSILPDLFHSSGDLRLREDIVLDEIKRLKNAFFTDPEDQSSWIYAEWLSSSNKIQGQYFLLLFYLFILFFINIFSLIYFFYHITNHNEILSNLNLLGNSLDTMHHKMYDDLAEILRVNEFLRRFSSNGIRLIDDIIAKERTEHCHRFVNMSLKRLHGLYVLKKLEYLSIARTLVASVKDITSIFQLPSLKRFVFCETALAENDEETRELFRLLRLICHWL</sequence>
<reference evidence="14" key="1">
    <citation type="submission" date="2017-02" db="UniProtKB">
        <authorList>
            <consortium name="WormBaseParasite"/>
        </authorList>
    </citation>
    <scope>IDENTIFICATION</scope>
</reference>
<protein>
    <recommendedName>
        <fullName evidence="3 9">Geranylgeranyl transferase type-2 subunit alpha</fullName>
        <ecNumber evidence="2 9">2.5.1.60</ecNumber>
    </recommendedName>
    <alternativeName>
        <fullName evidence="7 9">Geranylgeranyl transferase type II subunit alpha</fullName>
    </alternativeName>
</protein>
<feature type="transmembrane region" description="Helical" evidence="10">
    <location>
        <begin position="235"/>
        <end position="258"/>
    </location>
</feature>
<dbReference type="WBParaSite" id="DME_0000542801-mRNA-1">
    <property type="protein sequence ID" value="DME_0000542801-mRNA-1"/>
    <property type="gene ID" value="DME_0000542801"/>
</dbReference>
<proteinExistence type="inferred from homology"/>
<evidence type="ECO:0000256" key="6">
    <source>
        <dbReference type="ARBA" id="ARBA00022737"/>
    </source>
</evidence>
<evidence type="ECO:0000256" key="9">
    <source>
        <dbReference type="RuleBase" id="RU367120"/>
    </source>
</evidence>
<dbReference type="PANTHER" id="PTHR11129:SF2">
    <property type="entry name" value="GERANYLGERANYL TRANSFERASE TYPE-2 SUBUNIT ALPHA"/>
    <property type="match status" value="1"/>
</dbReference>
<keyword evidence="5 9" id="KW-0808">Transferase</keyword>
<evidence type="ECO:0000256" key="2">
    <source>
        <dbReference type="ARBA" id="ARBA00012656"/>
    </source>
</evidence>
<keyword evidence="6" id="KW-0677">Repeat</keyword>
<dbReference type="GO" id="GO:0097354">
    <property type="term" value="P:prenylation"/>
    <property type="evidence" value="ECO:0007669"/>
    <property type="project" value="UniProtKB-UniRule"/>
</dbReference>
<evidence type="ECO:0000256" key="5">
    <source>
        <dbReference type="ARBA" id="ARBA00022679"/>
    </source>
</evidence>
<reference evidence="11 13" key="2">
    <citation type="submission" date="2018-11" db="EMBL/GenBank/DDBJ databases">
        <authorList>
            <consortium name="Pathogen Informatics"/>
        </authorList>
    </citation>
    <scope>NUCLEOTIDE SEQUENCE [LARGE SCALE GENOMIC DNA]</scope>
</reference>
<dbReference type="Proteomes" id="UP000038040">
    <property type="component" value="Unplaced"/>
</dbReference>
<name>A0A0N4UDL3_DRAME</name>
<dbReference type="Gene3D" id="1.25.40.120">
    <property type="entry name" value="Protein prenylyltransferase"/>
    <property type="match status" value="1"/>
</dbReference>
<evidence type="ECO:0000313" key="14">
    <source>
        <dbReference type="WBParaSite" id="DME_0000542801-mRNA-1"/>
    </source>
</evidence>
<dbReference type="STRING" id="318479.A0A0N4UDL3"/>
<dbReference type="PROSITE" id="PS51147">
    <property type="entry name" value="PFTA"/>
    <property type="match status" value="3"/>
</dbReference>
<dbReference type="FunFam" id="1.25.40.120:FF:000035">
    <property type="entry name" value="Geranylgeranyl transferase type-2 subunit alpha"/>
    <property type="match status" value="1"/>
</dbReference>
<accession>A0A0N4UDL3</accession>
<organism evidence="12 14">
    <name type="scientific">Dracunculus medinensis</name>
    <name type="common">Guinea worm</name>
    <dbReference type="NCBI Taxonomy" id="318479"/>
    <lineage>
        <taxon>Eukaryota</taxon>
        <taxon>Metazoa</taxon>
        <taxon>Ecdysozoa</taxon>
        <taxon>Nematoda</taxon>
        <taxon>Chromadorea</taxon>
        <taxon>Rhabditida</taxon>
        <taxon>Spirurina</taxon>
        <taxon>Dracunculoidea</taxon>
        <taxon>Dracunculidae</taxon>
        <taxon>Dracunculus</taxon>
    </lineage>
</organism>
<keyword evidence="10" id="KW-0812">Transmembrane</keyword>
<evidence type="ECO:0000256" key="10">
    <source>
        <dbReference type="SAM" id="Phobius"/>
    </source>
</evidence>
<gene>
    <name evidence="11" type="ORF">DME_LOCUS9227</name>
</gene>
<dbReference type="InterPro" id="IPR002088">
    <property type="entry name" value="Prenyl_trans_a"/>
</dbReference>
<comment type="catalytic activity">
    <reaction evidence="8 9">
        <text>geranylgeranyl diphosphate + L-cysteinyl-[protein] = S-geranylgeranyl-L-cysteinyl-[protein] + diphosphate</text>
        <dbReference type="Rhea" id="RHEA:21240"/>
        <dbReference type="Rhea" id="RHEA-COMP:10131"/>
        <dbReference type="Rhea" id="RHEA-COMP:11537"/>
        <dbReference type="ChEBI" id="CHEBI:29950"/>
        <dbReference type="ChEBI" id="CHEBI:33019"/>
        <dbReference type="ChEBI" id="CHEBI:57533"/>
        <dbReference type="ChEBI" id="CHEBI:86021"/>
        <dbReference type="EC" id="2.5.1.60"/>
    </reaction>
</comment>
<keyword evidence="13" id="KW-1185">Reference proteome</keyword>
<evidence type="ECO:0000313" key="12">
    <source>
        <dbReference type="Proteomes" id="UP000038040"/>
    </source>
</evidence>
<dbReference type="EC" id="2.5.1.60" evidence="2 9"/>
<evidence type="ECO:0000256" key="8">
    <source>
        <dbReference type="ARBA" id="ARBA00047658"/>
    </source>
</evidence>
<dbReference type="PANTHER" id="PTHR11129">
    <property type="entry name" value="PROTEIN FARNESYLTRANSFERASE ALPHA SUBUNIT/RAB GERANYLGERANYL TRANSFERASE ALPHA SUBUNIT"/>
    <property type="match status" value="1"/>
</dbReference>